<keyword evidence="1" id="KW-0472">Membrane</keyword>
<evidence type="ECO:0000313" key="2">
    <source>
        <dbReference type="EMBL" id="BAT92584.1"/>
    </source>
</evidence>
<accession>A0A0S3SIG2</accession>
<reference evidence="2 3" key="1">
    <citation type="journal article" date="2015" name="Sci. Rep.">
        <title>The power of single molecule real-time sequencing technology in the de novo assembly of a eukaryotic genome.</title>
        <authorList>
            <person name="Sakai H."/>
            <person name="Naito K."/>
            <person name="Ogiso-Tanaka E."/>
            <person name="Takahashi Y."/>
            <person name="Iseki K."/>
            <person name="Muto C."/>
            <person name="Satou K."/>
            <person name="Teruya K."/>
            <person name="Shiroma A."/>
            <person name="Shimoji M."/>
            <person name="Hirano T."/>
            <person name="Itoh T."/>
            <person name="Kaga A."/>
            <person name="Tomooka N."/>
        </authorList>
    </citation>
    <scope>NUCLEOTIDE SEQUENCE [LARGE SCALE GENOMIC DNA]</scope>
    <source>
        <strain evidence="3">cv. Shumari</strain>
    </source>
</reference>
<feature type="transmembrane region" description="Helical" evidence="1">
    <location>
        <begin position="15"/>
        <end position="36"/>
    </location>
</feature>
<dbReference type="Proteomes" id="UP000291084">
    <property type="component" value="Chromosome 7"/>
</dbReference>
<evidence type="ECO:0000256" key="1">
    <source>
        <dbReference type="SAM" id="Phobius"/>
    </source>
</evidence>
<keyword evidence="3" id="KW-1185">Reference proteome</keyword>
<feature type="transmembrane region" description="Helical" evidence="1">
    <location>
        <begin position="57"/>
        <end position="81"/>
    </location>
</feature>
<organism evidence="2 3">
    <name type="scientific">Vigna angularis var. angularis</name>
    <dbReference type="NCBI Taxonomy" id="157739"/>
    <lineage>
        <taxon>Eukaryota</taxon>
        <taxon>Viridiplantae</taxon>
        <taxon>Streptophyta</taxon>
        <taxon>Embryophyta</taxon>
        <taxon>Tracheophyta</taxon>
        <taxon>Spermatophyta</taxon>
        <taxon>Magnoliopsida</taxon>
        <taxon>eudicotyledons</taxon>
        <taxon>Gunneridae</taxon>
        <taxon>Pentapetalae</taxon>
        <taxon>rosids</taxon>
        <taxon>fabids</taxon>
        <taxon>Fabales</taxon>
        <taxon>Fabaceae</taxon>
        <taxon>Papilionoideae</taxon>
        <taxon>50 kb inversion clade</taxon>
        <taxon>NPAAA clade</taxon>
        <taxon>indigoferoid/millettioid clade</taxon>
        <taxon>Phaseoleae</taxon>
        <taxon>Vigna</taxon>
    </lineage>
</organism>
<dbReference type="EMBL" id="AP015040">
    <property type="protein sequence ID" value="BAT92584.1"/>
    <property type="molecule type" value="Genomic_DNA"/>
</dbReference>
<keyword evidence="1" id="KW-0812">Transmembrane</keyword>
<protein>
    <submittedName>
        <fullName evidence="2">Uncharacterized protein</fullName>
    </submittedName>
</protein>
<name>A0A0S3SIG2_PHAAN</name>
<keyword evidence="1" id="KW-1133">Transmembrane helix</keyword>
<gene>
    <name evidence="2" type="primary">Vigan.07G134100</name>
    <name evidence="2" type="ORF">VIGAN_07134100</name>
</gene>
<dbReference type="AlphaFoldDB" id="A0A0S3SIG2"/>
<proteinExistence type="predicted"/>
<evidence type="ECO:0000313" key="3">
    <source>
        <dbReference type="Proteomes" id="UP000291084"/>
    </source>
</evidence>
<sequence>MKWSYMYQSFFSSTLVSLTSFLGSSLILGFPCFGFMKQKQEQQGHWNKNFILDLRRIRLFLQLLFLCSIILCYLIPLTYAFSLGSKVHWIPLVSLSMNVVPALE</sequence>